<organism evidence="2 3">
    <name type="scientific">Gossypium anomalum</name>
    <dbReference type="NCBI Taxonomy" id="47600"/>
    <lineage>
        <taxon>Eukaryota</taxon>
        <taxon>Viridiplantae</taxon>
        <taxon>Streptophyta</taxon>
        <taxon>Embryophyta</taxon>
        <taxon>Tracheophyta</taxon>
        <taxon>Spermatophyta</taxon>
        <taxon>Magnoliopsida</taxon>
        <taxon>eudicotyledons</taxon>
        <taxon>Gunneridae</taxon>
        <taxon>Pentapetalae</taxon>
        <taxon>rosids</taxon>
        <taxon>malvids</taxon>
        <taxon>Malvales</taxon>
        <taxon>Malvaceae</taxon>
        <taxon>Malvoideae</taxon>
        <taxon>Gossypium</taxon>
    </lineage>
</organism>
<dbReference type="EMBL" id="JAHUZN010000012">
    <property type="protein sequence ID" value="KAG8474091.1"/>
    <property type="molecule type" value="Genomic_DNA"/>
</dbReference>
<proteinExistence type="predicted"/>
<dbReference type="Proteomes" id="UP000701853">
    <property type="component" value="Chromosome 12"/>
</dbReference>
<sequence>MSKEVGENEPIETRGRARKASRSRDMLSSLENQVVNLEEYVGDMKETLEVVLIRMEELREDSKEFVLDSLISTLDKLTVRDKALEALVTTMKKEIAELKGSSLYLRLPWKVMLASGPKQCHVDVLKPEKFKGARSVREVDNFLWELEQYFKAMGIEDNATKHAKKEAHAKLRRLTQQCTIRDYVREFSELILQISDLNKKEAFYWFEDGLKMWAKQELRRLGITELTIAMAEEEIFYNVGGRKFDNSESSKPKSRPKGNGGGKKDPVEKND</sequence>
<feature type="compositionally biased region" description="Basic and acidic residues" evidence="1">
    <location>
        <begin position="262"/>
        <end position="271"/>
    </location>
</feature>
<evidence type="ECO:0008006" key="4">
    <source>
        <dbReference type="Google" id="ProtNLM"/>
    </source>
</evidence>
<evidence type="ECO:0000313" key="3">
    <source>
        <dbReference type="Proteomes" id="UP000701853"/>
    </source>
</evidence>
<name>A0A8J5Y6Q1_9ROSI</name>
<dbReference type="OrthoDB" id="1939000at2759"/>
<evidence type="ECO:0000256" key="1">
    <source>
        <dbReference type="SAM" id="MobiDB-lite"/>
    </source>
</evidence>
<comment type="caution">
    <text evidence="2">The sequence shown here is derived from an EMBL/GenBank/DDBJ whole genome shotgun (WGS) entry which is preliminary data.</text>
</comment>
<dbReference type="AlphaFoldDB" id="A0A8J5Y6Q1"/>
<accession>A0A8J5Y6Q1</accession>
<evidence type="ECO:0000313" key="2">
    <source>
        <dbReference type="EMBL" id="KAG8474091.1"/>
    </source>
</evidence>
<feature type="compositionally biased region" description="Basic and acidic residues" evidence="1">
    <location>
        <begin position="1"/>
        <end position="15"/>
    </location>
</feature>
<keyword evidence="3" id="KW-1185">Reference proteome</keyword>
<feature type="region of interest" description="Disordered" evidence="1">
    <location>
        <begin position="1"/>
        <end position="24"/>
    </location>
</feature>
<feature type="region of interest" description="Disordered" evidence="1">
    <location>
        <begin position="242"/>
        <end position="271"/>
    </location>
</feature>
<protein>
    <recommendedName>
        <fullName evidence="4">Retrotransposon gag domain-containing protein</fullName>
    </recommendedName>
</protein>
<gene>
    <name evidence="2" type="ORF">CXB51_033770</name>
</gene>
<reference evidence="2 3" key="1">
    <citation type="journal article" date="2021" name="bioRxiv">
        <title>The Gossypium anomalum genome as a resource for cotton improvement and evolutionary analysis of hybrid incompatibility.</title>
        <authorList>
            <person name="Grover C.E."/>
            <person name="Yuan D."/>
            <person name="Arick M.A."/>
            <person name="Miller E.R."/>
            <person name="Hu G."/>
            <person name="Peterson D.G."/>
            <person name="Wendel J.F."/>
            <person name="Udall J.A."/>
        </authorList>
    </citation>
    <scope>NUCLEOTIDE SEQUENCE [LARGE SCALE GENOMIC DNA]</scope>
    <source>
        <strain evidence="2">JFW-Udall</strain>
        <tissue evidence="2">Leaf</tissue>
    </source>
</reference>
<feature type="compositionally biased region" description="Basic and acidic residues" evidence="1">
    <location>
        <begin position="242"/>
        <end position="251"/>
    </location>
</feature>